<dbReference type="GO" id="GO:0003964">
    <property type="term" value="F:RNA-directed DNA polymerase activity"/>
    <property type="evidence" value="ECO:0007669"/>
    <property type="project" value="UniProtKB-KW"/>
</dbReference>
<keyword evidence="2" id="KW-0548">Nucleotidyltransferase</keyword>
<dbReference type="PANTHER" id="PTHR46148">
    <property type="entry name" value="CHROMO DOMAIN-CONTAINING PROTEIN"/>
    <property type="match status" value="1"/>
</dbReference>
<feature type="compositionally biased region" description="Basic and acidic residues" evidence="1">
    <location>
        <begin position="832"/>
        <end position="844"/>
    </location>
</feature>
<organism evidence="2 3">
    <name type="scientific">Tanacetum coccineum</name>
    <dbReference type="NCBI Taxonomy" id="301880"/>
    <lineage>
        <taxon>Eukaryota</taxon>
        <taxon>Viridiplantae</taxon>
        <taxon>Streptophyta</taxon>
        <taxon>Embryophyta</taxon>
        <taxon>Tracheophyta</taxon>
        <taxon>Spermatophyta</taxon>
        <taxon>Magnoliopsida</taxon>
        <taxon>eudicotyledons</taxon>
        <taxon>Gunneridae</taxon>
        <taxon>Pentapetalae</taxon>
        <taxon>asterids</taxon>
        <taxon>campanulids</taxon>
        <taxon>Asterales</taxon>
        <taxon>Asteraceae</taxon>
        <taxon>Asteroideae</taxon>
        <taxon>Anthemideae</taxon>
        <taxon>Anthemidinae</taxon>
        <taxon>Tanacetum</taxon>
    </lineage>
</organism>
<feature type="compositionally biased region" description="Low complexity" evidence="1">
    <location>
        <begin position="307"/>
        <end position="332"/>
    </location>
</feature>
<reference evidence="2" key="1">
    <citation type="journal article" date="2022" name="Int. J. Mol. Sci.">
        <title>Draft Genome of Tanacetum Coccineum: Genomic Comparison of Closely Related Tanacetum-Family Plants.</title>
        <authorList>
            <person name="Yamashiro T."/>
            <person name="Shiraishi A."/>
            <person name="Nakayama K."/>
            <person name="Satake H."/>
        </authorList>
    </citation>
    <scope>NUCLEOTIDE SEQUENCE</scope>
</reference>
<feature type="region of interest" description="Disordered" evidence="1">
    <location>
        <begin position="638"/>
        <end position="686"/>
    </location>
</feature>
<feature type="region of interest" description="Disordered" evidence="1">
    <location>
        <begin position="811"/>
        <end position="856"/>
    </location>
</feature>
<accession>A0ABQ5BQA0</accession>
<proteinExistence type="predicted"/>
<name>A0ABQ5BQA0_9ASTR</name>
<dbReference type="Proteomes" id="UP001151760">
    <property type="component" value="Unassembled WGS sequence"/>
</dbReference>
<dbReference type="EMBL" id="BQNB010013524">
    <property type="protein sequence ID" value="GJT17035.1"/>
    <property type="molecule type" value="Genomic_DNA"/>
</dbReference>
<feature type="compositionally biased region" description="Gly residues" evidence="1">
    <location>
        <begin position="645"/>
        <end position="659"/>
    </location>
</feature>
<feature type="region of interest" description="Disordered" evidence="1">
    <location>
        <begin position="286"/>
        <end position="332"/>
    </location>
</feature>
<feature type="compositionally biased region" description="Polar residues" evidence="1">
    <location>
        <begin position="399"/>
        <end position="409"/>
    </location>
</feature>
<feature type="compositionally biased region" description="Low complexity" evidence="1">
    <location>
        <begin position="371"/>
        <end position="392"/>
    </location>
</feature>
<reference evidence="2" key="2">
    <citation type="submission" date="2022-01" db="EMBL/GenBank/DDBJ databases">
        <authorList>
            <person name="Yamashiro T."/>
            <person name="Shiraishi A."/>
            <person name="Satake H."/>
            <person name="Nakayama K."/>
        </authorList>
    </citation>
    <scope>NUCLEOTIDE SEQUENCE</scope>
</reference>
<protein>
    <submittedName>
        <fullName evidence="2">Reverse transcriptase domain-containing protein</fullName>
    </submittedName>
</protein>
<dbReference type="InterPro" id="IPR036397">
    <property type="entry name" value="RNaseH_sf"/>
</dbReference>
<evidence type="ECO:0000313" key="2">
    <source>
        <dbReference type="EMBL" id="GJT17035.1"/>
    </source>
</evidence>
<comment type="caution">
    <text evidence="2">The sequence shown here is derived from an EMBL/GenBank/DDBJ whole genome shotgun (WGS) entry which is preliminary data.</text>
</comment>
<keyword evidence="2" id="KW-0695">RNA-directed DNA polymerase</keyword>
<gene>
    <name evidence="2" type="ORF">Tco_0875741</name>
</gene>
<evidence type="ECO:0000256" key="1">
    <source>
        <dbReference type="SAM" id="MobiDB-lite"/>
    </source>
</evidence>
<sequence length="905" mass="102308">MELTTVSLHHITLKLVVKLKTRTGLLKILEKTVKDNPAIWSRKLDDALWAFRTAYKTPTDTTPYKLIYGKNRHLPFEIEHHAYWALKNYNLDLITVGEKRMFQLHELDELRHQAYENSRLYKARTKVWHDRKPRMRKEFKHGNKVHSTFHVSNLKKCYFDEPLAVSLDGLHIDDKLHFVEEPVEIVDREVKQLKQSRVPIVKVQWNFRRGPEFTWECEDQFQKKYPHLFTKIEVRAAVVASPIGVLKLDTHSSSEVDPSKSSPPFVSVAPMVSPFLCLDDSELDTKMPERHVSPTPHDTMLTRWRSRVASRSSSPTTSNPEIPTTPILPTPSAIVAPSSEALTIRKSIRPLPSHRLALRYTSHHFDGFTSGSSSDHSSLDHSSSGHSILGHSLSRHASPDTTIDDSSTPPRFVYPPLSRTLRCCKAYLRWGFAPLSTMSFAATVTSAIHATRALVPSRDDLLPPRKRFRDSISPEDSVEEDINTDMLEDIAADVIDVEVAVDRDVEAGVNAGIGMKVDDGIDVEDAVEDEVESSGTIEVRVDMVVRIDIPDGILMPNVVERLEQAEEGLQNIYEHVIEIPLQRIEDIKTGQRELEARSLIAYLSRQSKNSLTDEWKNRWLLMRRPVLRMLSRLKVKAKTAANGDNGNGGNRNGRDGNGGNRNRRDGNGGNGNCENGNPNENNRGVRPVTREFTYQDFIKCQPLNFMGTEGVVRLISALTWWNSHKRTIRADAAFVMSWRELMKLMAKNNDLATYTQRFQELTMLCTKMVLEEEDRVEKFIGGLPDNIQGNMIAAEPKRLMDQKLKGYAMKNAKNKRKFDNSQKDNSGQQGHYRSDCPKLKDQNRGNKTRNKNGVGKARGKAYVLGGGYASPDSNVVTAENTAVLTEVSTASVKIQQYFESTADAI</sequence>
<feature type="region of interest" description="Disordered" evidence="1">
    <location>
        <begin position="371"/>
        <end position="411"/>
    </location>
</feature>
<dbReference type="Gene3D" id="3.30.420.10">
    <property type="entry name" value="Ribonuclease H-like superfamily/Ribonuclease H"/>
    <property type="match status" value="1"/>
</dbReference>
<keyword evidence="3" id="KW-1185">Reference proteome</keyword>
<feature type="compositionally biased region" description="Low complexity" evidence="1">
    <location>
        <begin position="672"/>
        <end position="684"/>
    </location>
</feature>
<keyword evidence="2" id="KW-0808">Transferase</keyword>
<evidence type="ECO:0000313" key="3">
    <source>
        <dbReference type="Proteomes" id="UP001151760"/>
    </source>
</evidence>
<dbReference type="PANTHER" id="PTHR46148:SF59">
    <property type="entry name" value="NUCLEOTIDYLTRANSFERASE, RIBONUCLEASE H"/>
    <property type="match status" value="1"/>
</dbReference>